<name>A0ABT6CNR8_9SPHN</name>
<keyword evidence="2" id="KW-1185">Reference proteome</keyword>
<sequence length="102" mass="10397">MQGTTDPGSGTVAIADIGIDLGSVPEIALVGESLDYGCQAPGAELRAADTAAHVGHSTKHYYATPGKRGRIEIVDGYNGGAAIPRPWLDAVNAARALLRVAA</sequence>
<dbReference type="EMBL" id="JAROCY010000030">
    <property type="protein sequence ID" value="MDF8335555.1"/>
    <property type="molecule type" value="Genomic_DNA"/>
</dbReference>
<evidence type="ECO:0000313" key="1">
    <source>
        <dbReference type="EMBL" id="MDF8335555.1"/>
    </source>
</evidence>
<protein>
    <submittedName>
        <fullName evidence="1">Uncharacterized protein</fullName>
    </submittedName>
</protein>
<proteinExistence type="predicted"/>
<evidence type="ECO:0000313" key="2">
    <source>
        <dbReference type="Proteomes" id="UP001222770"/>
    </source>
</evidence>
<dbReference type="RefSeq" id="WP_277280518.1">
    <property type="nucleotide sequence ID" value="NZ_JAROCY010000030.1"/>
</dbReference>
<organism evidence="1 2">
    <name type="scientific">Novosphingobium cyanobacteriorum</name>
    <dbReference type="NCBI Taxonomy" id="3024215"/>
    <lineage>
        <taxon>Bacteria</taxon>
        <taxon>Pseudomonadati</taxon>
        <taxon>Pseudomonadota</taxon>
        <taxon>Alphaproteobacteria</taxon>
        <taxon>Sphingomonadales</taxon>
        <taxon>Sphingomonadaceae</taxon>
        <taxon>Novosphingobium</taxon>
    </lineage>
</organism>
<dbReference type="Proteomes" id="UP001222770">
    <property type="component" value="Unassembled WGS sequence"/>
</dbReference>
<gene>
    <name evidence="1" type="ORF">POM99_20300</name>
</gene>
<accession>A0ABT6CNR8</accession>
<comment type="caution">
    <text evidence="1">The sequence shown here is derived from an EMBL/GenBank/DDBJ whole genome shotgun (WGS) entry which is preliminary data.</text>
</comment>
<reference evidence="1 2" key="1">
    <citation type="submission" date="2023-03" db="EMBL/GenBank/DDBJ databases">
        <title>Novosphingobium cyanobacteriorum sp. nov., isolated from a eutrophic reservoir during the Microcystis bloom period.</title>
        <authorList>
            <person name="Kang M."/>
            <person name="Le V."/>
            <person name="Ko S.-R."/>
            <person name="Lee S.-A."/>
            <person name="Ahn C.-Y."/>
        </authorList>
    </citation>
    <scope>NUCLEOTIDE SEQUENCE [LARGE SCALE GENOMIC DNA]</scope>
    <source>
        <strain evidence="1 2">HBC54</strain>
    </source>
</reference>